<dbReference type="HOGENOM" id="CLU_233764_0_0_1"/>
<evidence type="ECO:0000256" key="9">
    <source>
        <dbReference type="PROSITE-ProRule" id="PRU00023"/>
    </source>
</evidence>
<feature type="repeat" description="ANK" evidence="9">
    <location>
        <begin position="1484"/>
        <end position="1516"/>
    </location>
</feature>
<dbReference type="eggNOG" id="KOG4177">
    <property type="taxonomic scope" value="Eukaryota"/>
</dbReference>
<evidence type="ECO:0000256" key="8">
    <source>
        <dbReference type="ARBA" id="ARBA00023136"/>
    </source>
</evidence>
<dbReference type="InterPro" id="IPR027417">
    <property type="entry name" value="P-loop_NTPase"/>
</dbReference>
<proteinExistence type="inferred from homology"/>
<keyword evidence="7" id="KW-0496">Mitochondrion</keyword>
<evidence type="ECO:0000259" key="10">
    <source>
        <dbReference type="PROSITE" id="PS50837"/>
    </source>
</evidence>
<evidence type="ECO:0000256" key="6">
    <source>
        <dbReference type="ARBA" id="ARBA00022824"/>
    </source>
</evidence>
<dbReference type="PANTHER" id="PTHR48182:SF2">
    <property type="entry name" value="PROTEIN SERAC1"/>
    <property type="match status" value="1"/>
</dbReference>
<dbReference type="Pfam" id="PF05057">
    <property type="entry name" value="DUF676"/>
    <property type="match status" value="1"/>
</dbReference>
<organism evidence="11 12">
    <name type="scientific">Colletotrichum sublineola</name>
    <name type="common">Sorghum anthracnose fungus</name>
    <dbReference type="NCBI Taxonomy" id="1173701"/>
    <lineage>
        <taxon>Eukaryota</taxon>
        <taxon>Fungi</taxon>
        <taxon>Dikarya</taxon>
        <taxon>Ascomycota</taxon>
        <taxon>Pezizomycotina</taxon>
        <taxon>Sordariomycetes</taxon>
        <taxon>Hypocreomycetidae</taxon>
        <taxon>Glomerellales</taxon>
        <taxon>Glomerellaceae</taxon>
        <taxon>Colletotrichum</taxon>
        <taxon>Colletotrichum graminicola species complex</taxon>
    </lineage>
</organism>
<evidence type="ECO:0000256" key="4">
    <source>
        <dbReference type="ARBA" id="ARBA00007920"/>
    </source>
</evidence>
<dbReference type="PROSITE" id="PS50088">
    <property type="entry name" value="ANK_REPEAT"/>
    <property type="match status" value="3"/>
</dbReference>
<dbReference type="Gene3D" id="1.25.40.20">
    <property type="entry name" value="Ankyrin repeat-containing domain"/>
    <property type="match status" value="3"/>
</dbReference>
<feature type="repeat" description="ANK" evidence="9">
    <location>
        <begin position="1586"/>
        <end position="1618"/>
    </location>
</feature>
<evidence type="ECO:0000313" key="12">
    <source>
        <dbReference type="Proteomes" id="UP000027238"/>
    </source>
</evidence>
<dbReference type="Proteomes" id="UP000027238">
    <property type="component" value="Unassembled WGS sequence"/>
</dbReference>
<gene>
    <name evidence="11" type="ORF">CSUB01_08184</name>
</gene>
<dbReference type="Pfam" id="PF24883">
    <property type="entry name" value="NPHP3_N"/>
    <property type="match status" value="1"/>
</dbReference>
<dbReference type="InterPro" id="IPR002110">
    <property type="entry name" value="Ankyrin_rpt"/>
</dbReference>
<name>A0A066XF42_COLSU</name>
<keyword evidence="12" id="KW-1185">Reference proteome</keyword>
<evidence type="ECO:0000256" key="2">
    <source>
        <dbReference type="ARBA" id="ARBA00004240"/>
    </source>
</evidence>
<evidence type="ECO:0000256" key="7">
    <source>
        <dbReference type="ARBA" id="ARBA00023128"/>
    </source>
</evidence>
<dbReference type="SUPFAM" id="SSF52540">
    <property type="entry name" value="P-loop containing nucleoside triphosphate hydrolases"/>
    <property type="match status" value="1"/>
</dbReference>
<evidence type="ECO:0000256" key="1">
    <source>
        <dbReference type="ARBA" id="ARBA00004173"/>
    </source>
</evidence>
<comment type="subcellular location">
    <subcellularLocation>
        <location evidence="2">Endoplasmic reticulum</location>
    </subcellularLocation>
    <subcellularLocation>
        <location evidence="3">Membrane</location>
    </subcellularLocation>
    <subcellularLocation>
        <location evidence="1">Mitochondrion</location>
    </subcellularLocation>
</comment>
<dbReference type="SUPFAM" id="SSF53474">
    <property type="entry name" value="alpha/beta-Hydrolases"/>
    <property type="match status" value="2"/>
</dbReference>
<dbReference type="GO" id="GO:0005783">
    <property type="term" value="C:endoplasmic reticulum"/>
    <property type="evidence" value="ECO:0007669"/>
    <property type="project" value="UniProtKB-SubCell"/>
</dbReference>
<reference evidence="12" key="1">
    <citation type="journal article" date="2014" name="Genome Announc.">
        <title>Draft genome sequence of Colletotrichum sublineola, a destructive pathogen of cultivated sorghum.</title>
        <authorList>
            <person name="Baroncelli R."/>
            <person name="Sanz-Martin J.M."/>
            <person name="Rech G.E."/>
            <person name="Sukno S.A."/>
            <person name="Thon M.R."/>
        </authorList>
    </citation>
    <scope>NUCLEOTIDE SEQUENCE [LARGE SCALE GENOMIC DNA]</scope>
    <source>
        <strain evidence="12">TX430BB</strain>
    </source>
</reference>
<dbReference type="SMART" id="SM00248">
    <property type="entry name" value="ANK"/>
    <property type="match status" value="10"/>
</dbReference>
<dbReference type="InterPro" id="IPR029058">
    <property type="entry name" value="AB_hydrolase_fold"/>
</dbReference>
<dbReference type="InterPro" id="IPR007111">
    <property type="entry name" value="NACHT_NTPase"/>
</dbReference>
<keyword evidence="6" id="KW-0256">Endoplasmic reticulum</keyword>
<keyword evidence="8" id="KW-0472">Membrane</keyword>
<evidence type="ECO:0000256" key="5">
    <source>
        <dbReference type="ARBA" id="ARBA00022737"/>
    </source>
</evidence>
<dbReference type="InterPro" id="IPR056884">
    <property type="entry name" value="NPHP3-like_N"/>
</dbReference>
<dbReference type="GO" id="GO:0016020">
    <property type="term" value="C:membrane"/>
    <property type="evidence" value="ECO:0007669"/>
    <property type="project" value="UniProtKB-SubCell"/>
</dbReference>
<feature type="repeat" description="ANK" evidence="9">
    <location>
        <begin position="1619"/>
        <end position="1651"/>
    </location>
</feature>
<dbReference type="PROSITE" id="PS50297">
    <property type="entry name" value="ANK_REP_REGION"/>
    <property type="match status" value="3"/>
</dbReference>
<sequence length="2009" mass="226397">MSVYRVAGLPAGLSKVSAKEILDGVFGTETQTIVRSLGVYPYTDSIFAIVMFFPVPSPLLDGHFWKFSKTLVCEGQVRHVQLEIDTAFLGFTPLNVVDDTQDGRIDCIVVSGLGSHPFGSWKERGGQFMWLVDDDTAFPSNVRVLLYGYDTSLFGSESFQNIADIGERLATSVRSVRASSTSSTKSDPRPIVFIAHSLGGLVVKEAIYSLAKTDPSHAQCIYGLVFFGVPHQGLLIEPWLRLINEQPNRQLVENLRPNSPYLKSLDKRFKDAITFADLKVVSIYETMTTQTAQKDSSGAVGRTGDREVLVPISSALGHWPESVSPGRVAINRTHENLPKFRGRFDEDYQTVKHCLQNIWATAIEDVRKRFAGEEKATNSNVPPLEEKARGALSENDVPFGLIPLWPSPEIEEIANIPTDADLIAIHGLGGHAIKTWTCGDALWLRDFLPSDLPNVRILTFGFDGSLVFTASESNISNIATQLLFGIKQLRRSKAESSERKLLFVCHGFGGIIFKQAMVMASESDSRYSGFGKAVAGVIFLSTPHKEADIGYWSSLLGMNALLHKLHRNLLLNLQERATELGSTCSTFVERGIPEGLQIFSLFEKRKTAILESLSQAALLIHLNPSSMWLLNHSDFQSWTRPQGRQITWLHGPPGSGKSVLMRGIVAHLIKQSESSGDAIIRKPLYFFFDDKDSTRKTSAAFVRSMLSQILVDERTSYLIKYLDDYKHKEGEEIEDNLWIYLSNLIEKSRGIMFQFVIDALDEVLRSSRVATTTILDRLEQLVARDLSGRVKMILSSRNEPQNEFLETDIAIIGVDNDSNRQSVQAFVGSQIRKHLQRSLISVSIGKDVEKKVMEVSRGNFLHARLALNQFYEGITDWSRDQIYKSLDQLTTVSHGLVAAYCKLLNGIPRAHRDKAKASFAILRISQEKLTSRQLAFLATLHNQKLEQHPSLLLSELQLQSDDFENYLAEACGYVIRRADDGSVDFSHVSVKDLFTDSINGFLPEEQQVISTFAVSDADAHAMMHTLCMLVFQLENRKAEHWSQDFNNVIQAQEKLRLSFGDGLPSSQQVKEIAELGATRIESNARTPCFTYALRHYISHYEAATPSSHADRVLVSFMPTWQAYNCHRMWWAIHKSDIDAHLTRLKSVHLEWDNHSTTSNLSKSTALFRVMARGDCPRIVKGLAAQGANINCAAGSNDQRLTLLSWAIICRRKDCFCALLRDENIQVNYSPMWNRAPLHHAAQVIDVFYIRQLREHPDTNINVPYKRRLSPDKMVDRFTTPLQEAIACKNISGADELLDHPEINIGIADSEHDSPYVMAFQHRMWAPLLTRMMTMVSQRTLSMRISGASQFLMAGIHGWTHIEEHILNASPEQVLMQDPDTKMNALAHYAFFGRREKLLWIIERIPRQYISLRSEADHYDLLHLCANQNWEDIVHLMQRKYCLKSLSSDHMGRTLLHWAMDYNWDIDRMDISQYSMTDIDKRDRDGLTAVHIAVTNRNMAALKLLVVSGASYLQKDKNGMSPAHVAADQGYRAALEYFIDIPDADYGSTHTGASLLHLIALWFDGAMIRRFFTPRQETLSINTMDNRRRTALHYAAMVNNASAIDALVALGCSVNNRDGNGNLPIHEAIRGGSVDAALRLLHLGADWRATDAFDQTCLHLSLRYSSDSLASHFLRLGMDIGAVDRFGMTPLHRAMGCAEHVWALTAGNGYTDEGQWHSKCHGVVGVDSEESENKRKPTQKCKHIESILKAAGAEIDSVRQSLFFGGVPWLVDERRKVRDEWFSKIQMRLKIWRLRARRHEASTRLLYGDNRHEPLKETFKDVRFDAVLQYVDSSEEPHSDDAIEQALQGFGVESVDWSKPDLDLDTIFKACLELTIIALRWSGNKTVLQPDGLRRLLSLTSVNIVWKDRAYQINIANFERRLRETCPQYVQEHLNKIKPAAIVTNMGPPPQPIQDLLHTVECISVTDVYGLQRLAADVFAARIEKIWRKSVETKSLIDNCGKTAVTTVLR</sequence>
<dbReference type="InterPro" id="IPR052374">
    <property type="entry name" value="SERAC1"/>
</dbReference>
<dbReference type="OMA" id="HCAASDG"/>
<dbReference type="eggNOG" id="KOG2029">
    <property type="taxonomic scope" value="Eukaryota"/>
</dbReference>
<comment type="similarity">
    <text evidence="4">Belongs to the putative lipase ROG1 family.</text>
</comment>
<evidence type="ECO:0000313" key="11">
    <source>
        <dbReference type="EMBL" id="KDN66239.1"/>
    </source>
</evidence>
<dbReference type="Gene3D" id="3.40.50.300">
    <property type="entry name" value="P-loop containing nucleotide triphosphate hydrolases"/>
    <property type="match status" value="1"/>
</dbReference>
<keyword evidence="9" id="KW-0040">ANK repeat</keyword>
<comment type="caution">
    <text evidence="11">The sequence shown here is derived from an EMBL/GenBank/DDBJ whole genome shotgun (WGS) entry which is preliminary data.</text>
</comment>
<dbReference type="Gene3D" id="3.40.50.1820">
    <property type="entry name" value="alpha/beta hydrolase"/>
    <property type="match status" value="2"/>
</dbReference>
<evidence type="ECO:0000256" key="3">
    <source>
        <dbReference type="ARBA" id="ARBA00004370"/>
    </source>
</evidence>
<dbReference type="SUPFAM" id="SSF48403">
    <property type="entry name" value="Ankyrin repeat"/>
    <property type="match status" value="2"/>
</dbReference>
<keyword evidence="5" id="KW-0677">Repeat</keyword>
<dbReference type="OrthoDB" id="21416at2759"/>
<dbReference type="Pfam" id="PF12796">
    <property type="entry name" value="Ank_2"/>
    <property type="match status" value="2"/>
</dbReference>
<dbReference type="STRING" id="1173701.A0A066XF42"/>
<accession>A0A066XF42</accession>
<dbReference type="EMBL" id="JMSE01000955">
    <property type="protein sequence ID" value="KDN66239.1"/>
    <property type="molecule type" value="Genomic_DNA"/>
</dbReference>
<feature type="domain" description="NACHT" evidence="10">
    <location>
        <begin position="645"/>
        <end position="797"/>
    </location>
</feature>
<dbReference type="InterPro" id="IPR036770">
    <property type="entry name" value="Ankyrin_rpt-contain_sf"/>
</dbReference>
<protein>
    <recommendedName>
        <fullName evidence="10">NACHT domain-containing protein</fullName>
    </recommendedName>
</protein>
<dbReference type="GO" id="GO:0005739">
    <property type="term" value="C:mitochondrion"/>
    <property type="evidence" value="ECO:0007669"/>
    <property type="project" value="UniProtKB-SubCell"/>
</dbReference>
<dbReference type="PANTHER" id="PTHR48182">
    <property type="entry name" value="PROTEIN SERAC1"/>
    <property type="match status" value="1"/>
</dbReference>
<dbReference type="InterPro" id="IPR007751">
    <property type="entry name" value="DUF676_lipase-like"/>
</dbReference>
<dbReference type="PROSITE" id="PS50837">
    <property type="entry name" value="NACHT"/>
    <property type="match status" value="1"/>
</dbReference>